<evidence type="ECO:0000313" key="10">
    <source>
        <dbReference type="EMBL" id="WAX56495.1"/>
    </source>
</evidence>
<feature type="transmembrane region" description="Helical" evidence="8">
    <location>
        <begin position="31"/>
        <end position="51"/>
    </location>
</feature>
<feature type="transmembrane region" description="Helical" evidence="8">
    <location>
        <begin position="117"/>
        <end position="137"/>
    </location>
</feature>
<comment type="similarity">
    <text evidence="2">Belongs to the CPA3 antiporters (TC 2.A.63) subunit D family.</text>
</comment>
<dbReference type="Pfam" id="PF00361">
    <property type="entry name" value="Proton_antipo_M"/>
    <property type="match status" value="1"/>
</dbReference>
<dbReference type="RefSeq" id="WP_269443028.1">
    <property type="nucleotide sequence ID" value="NZ_CP097463.1"/>
</dbReference>
<evidence type="ECO:0000256" key="7">
    <source>
        <dbReference type="RuleBase" id="RU000320"/>
    </source>
</evidence>
<feature type="transmembrane region" description="Helical" evidence="8">
    <location>
        <begin position="284"/>
        <end position="304"/>
    </location>
</feature>
<proteinExistence type="inferred from homology"/>
<keyword evidence="3" id="KW-1003">Cell membrane</keyword>
<evidence type="ECO:0000256" key="1">
    <source>
        <dbReference type="ARBA" id="ARBA00004651"/>
    </source>
</evidence>
<feature type="transmembrane region" description="Helical" evidence="8">
    <location>
        <begin position="416"/>
        <end position="437"/>
    </location>
</feature>
<name>A0ABY7JWX7_9ACTN</name>
<feature type="transmembrane region" description="Helical" evidence="8">
    <location>
        <begin position="350"/>
        <end position="368"/>
    </location>
</feature>
<accession>A0ABY7JWX7</accession>
<keyword evidence="11" id="KW-1185">Reference proteome</keyword>
<feature type="transmembrane region" description="Helical" evidence="8">
    <location>
        <begin position="249"/>
        <end position="272"/>
    </location>
</feature>
<feature type="transmembrane region" description="Helical" evidence="8">
    <location>
        <begin position="524"/>
        <end position="543"/>
    </location>
</feature>
<keyword evidence="5 8" id="KW-1133">Transmembrane helix</keyword>
<sequence length="580" mass="59631">MSAAELLPLPVVIPICGAVLSPLVVKLDRRLGLVVGIVAMLGTLATLLPIASQVYGGGGRVVVHYFSGERPFGGHELGIAFGADPFGMSFALLTAGLGVLLMIALLSELADLGKRELGGLSCLALLLLAALIGAALTADTINLFVWFEVAALASYGLTGFFLEQPPALEATFKAVVLTSIGGFVVFAGSAMLYSTDGALNFGQLHAALPHAPGRAELVALAFLVAGYATKAGLAPFHGWLPDAHAQGPAAVPALFSALMVDLGVIALVRIVLQVYGPVSAHRALGLLTALGVVSALLGALMALCQDDLKRLLAWDTISQVGILLVGFASATDEGVGGAVFHLVNHGLFKALLFLCAGVVVHVTGLTKLSELGGLARRKPVITGCFAVGALAIAGVPGLNAYASLGLIHDGLQHTPVILAGAVAAQAITVAVFARALWLGFLRPRARAYERLERTPRALGGVLVVLAVGTVGIGTVPYQLVRSVAAPAASIVLDPARYASALLHGGGSLVTTPIPFDYAKPEDLLLALLELVVGLVLAALWVRFGEPRPVTWLRRLHTGSVNDYATFVAGGLVLGAGVLLI</sequence>
<feature type="domain" description="NADH:quinone oxidoreductase/Mrp antiporter transmembrane" evidence="9">
    <location>
        <begin position="139"/>
        <end position="422"/>
    </location>
</feature>
<feature type="transmembrane region" description="Helical" evidence="8">
    <location>
        <begin position="563"/>
        <end position="579"/>
    </location>
</feature>
<feature type="transmembrane region" description="Helical" evidence="8">
    <location>
        <begin position="6"/>
        <end position="24"/>
    </location>
</feature>
<feature type="transmembrane region" description="Helical" evidence="8">
    <location>
        <begin position="380"/>
        <end position="404"/>
    </location>
</feature>
<evidence type="ECO:0000256" key="6">
    <source>
        <dbReference type="ARBA" id="ARBA00023136"/>
    </source>
</evidence>
<feature type="transmembrane region" description="Helical" evidence="8">
    <location>
        <begin position="311"/>
        <end position="330"/>
    </location>
</feature>
<dbReference type="InterPro" id="IPR001750">
    <property type="entry name" value="ND/Mrp_TM"/>
</dbReference>
<evidence type="ECO:0000256" key="3">
    <source>
        <dbReference type="ARBA" id="ARBA00022475"/>
    </source>
</evidence>
<feature type="transmembrane region" description="Helical" evidence="8">
    <location>
        <begin position="143"/>
        <end position="162"/>
    </location>
</feature>
<keyword evidence="4 7" id="KW-0812">Transmembrane</keyword>
<comment type="subcellular location">
    <subcellularLocation>
        <location evidence="1">Cell membrane</location>
        <topology evidence="1">Multi-pass membrane protein</topology>
    </subcellularLocation>
    <subcellularLocation>
        <location evidence="7">Membrane</location>
        <topology evidence="7">Multi-pass membrane protein</topology>
    </subcellularLocation>
</comment>
<evidence type="ECO:0000256" key="5">
    <source>
        <dbReference type="ARBA" id="ARBA00022989"/>
    </source>
</evidence>
<dbReference type="Proteomes" id="UP001164693">
    <property type="component" value="Chromosome"/>
</dbReference>
<feature type="transmembrane region" description="Helical" evidence="8">
    <location>
        <begin position="457"/>
        <end position="477"/>
    </location>
</feature>
<evidence type="ECO:0000256" key="2">
    <source>
        <dbReference type="ARBA" id="ARBA00005346"/>
    </source>
</evidence>
<dbReference type="InterPro" id="IPR050586">
    <property type="entry name" value="CPA3_Na-H_Antiporter_D"/>
</dbReference>
<reference evidence="10" key="1">
    <citation type="submission" date="2022-05" db="EMBL/GenBank/DDBJ databases">
        <title>Jatrophihabitans sp. SB3-54 whole genome sequence.</title>
        <authorList>
            <person name="Suh M.K."/>
            <person name="Eom M.K."/>
            <person name="Kim J.S."/>
            <person name="Kim H.S."/>
            <person name="Do H.E."/>
            <person name="Shin Y.K."/>
            <person name="Lee J.-S."/>
        </authorList>
    </citation>
    <scope>NUCLEOTIDE SEQUENCE</scope>
    <source>
        <strain evidence="10">SB3-54</strain>
    </source>
</reference>
<dbReference type="PANTHER" id="PTHR42703:SF1">
    <property type="entry name" value="NA(+)_H(+) ANTIPORTER SUBUNIT D1"/>
    <property type="match status" value="1"/>
</dbReference>
<dbReference type="PANTHER" id="PTHR42703">
    <property type="entry name" value="NADH DEHYDROGENASE"/>
    <property type="match status" value="1"/>
</dbReference>
<protein>
    <recommendedName>
        <fullName evidence="9">NADH:quinone oxidoreductase/Mrp antiporter transmembrane domain-containing protein</fullName>
    </recommendedName>
</protein>
<feature type="transmembrane region" description="Helical" evidence="8">
    <location>
        <begin position="86"/>
        <end position="105"/>
    </location>
</feature>
<keyword evidence="6 8" id="KW-0472">Membrane</keyword>
<evidence type="ECO:0000313" key="11">
    <source>
        <dbReference type="Proteomes" id="UP001164693"/>
    </source>
</evidence>
<dbReference type="PRINTS" id="PR01434">
    <property type="entry name" value="NADHDHGNASE5"/>
</dbReference>
<evidence type="ECO:0000256" key="8">
    <source>
        <dbReference type="SAM" id="Phobius"/>
    </source>
</evidence>
<organism evidence="10 11">
    <name type="scientific">Jatrophihabitans cynanchi</name>
    <dbReference type="NCBI Taxonomy" id="2944128"/>
    <lineage>
        <taxon>Bacteria</taxon>
        <taxon>Bacillati</taxon>
        <taxon>Actinomycetota</taxon>
        <taxon>Actinomycetes</taxon>
        <taxon>Jatrophihabitantales</taxon>
        <taxon>Jatrophihabitantaceae</taxon>
        <taxon>Jatrophihabitans</taxon>
    </lineage>
</organism>
<evidence type="ECO:0000256" key="4">
    <source>
        <dbReference type="ARBA" id="ARBA00022692"/>
    </source>
</evidence>
<evidence type="ECO:0000259" key="9">
    <source>
        <dbReference type="Pfam" id="PF00361"/>
    </source>
</evidence>
<dbReference type="EMBL" id="CP097463">
    <property type="protein sequence ID" value="WAX56495.1"/>
    <property type="molecule type" value="Genomic_DNA"/>
</dbReference>
<feature type="transmembrane region" description="Helical" evidence="8">
    <location>
        <begin position="174"/>
        <end position="195"/>
    </location>
</feature>
<feature type="transmembrane region" description="Helical" evidence="8">
    <location>
        <begin position="215"/>
        <end position="237"/>
    </location>
</feature>
<gene>
    <name evidence="10" type="ORF">M6B22_18445</name>
</gene>